<protein>
    <recommendedName>
        <fullName evidence="10">Serine/threonine-protein phosphatase 2A activator</fullName>
        <ecNumber evidence="10">5.2.1.8</ecNumber>
    </recommendedName>
    <alternativeName>
        <fullName evidence="10">Phosphotyrosyl phosphatase activator</fullName>
    </alternativeName>
</protein>
<evidence type="ECO:0000256" key="7">
    <source>
        <dbReference type="ARBA" id="ARBA00023235"/>
    </source>
</evidence>
<dbReference type="GO" id="GO:0008160">
    <property type="term" value="F:protein tyrosine phosphatase activator activity"/>
    <property type="evidence" value="ECO:0007669"/>
    <property type="project" value="TreeGrafter"/>
</dbReference>
<dbReference type="OMA" id="YLEWMRN"/>
<dbReference type="GO" id="GO:0000159">
    <property type="term" value="C:protein phosphatase type 2A complex"/>
    <property type="evidence" value="ECO:0007669"/>
    <property type="project" value="TreeGrafter"/>
</dbReference>
<keyword evidence="12" id="KW-1185">Reference proteome</keyword>
<dbReference type="PANTHER" id="PTHR10012">
    <property type="entry name" value="SERINE/THREONINE-PROTEIN PHOSPHATASE 2A REGULATORY SUBUNIT B"/>
    <property type="match status" value="1"/>
</dbReference>
<keyword evidence="5 10" id="KW-0963">Cytoplasm</keyword>
<dbReference type="AlphaFoldDB" id="A0A1U7LT35"/>
<dbReference type="SUPFAM" id="SSF140984">
    <property type="entry name" value="PTPA-like"/>
    <property type="match status" value="1"/>
</dbReference>
<keyword evidence="6 10" id="KW-0697">Rotamase</keyword>
<evidence type="ECO:0000256" key="1">
    <source>
        <dbReference type="ARBA" id="ARBA00000971"/>
    </source>
</evidence>
<reference evidence="11 12" key="1">
    <citation type="submission" date="2016-04" db="EMBL/GenBank/DDBJ databases">
        <title>Evolutionary innovation and constraint leading to complex multicellularity in the Ascomycota.</title>
        <authorList>
            <person name="Cisse O."/>
            <person name="Nguyen A."/>
            <person name="Hewitt D.A."/>
            <person name="Jedd G."/>
            <person name="Stajich J.E."/>
        </authorList>
    </citation>
    <scope>NUCLEOTIDE SEQUENCE [LARGE SCALE GENOMIC DNA]</scope>
    <source>
        <strain evidence="11 12">DAH-3</strain>
    </source>
</reference>
<keyword evidence="7 10" id="KW-0413">Isomerase</keyword>
<evidence type="ECO:0000256" key="5">
    <source>
        <dbReference type="ARBA" id="ARBA00022490"/>
    </source>
</evidence>
<comment type="similarity">
    <text evidence="4 10">Belongs to the PTPA-type PPIase family.</text>
</comment>
<dbReference type="Proteomes" id="UP000186594">
    <property type="component" value="Unassembled WGS sequence"/>
</dbReference>
<evidence type="ECO:0000313" key="12">
    <source>
        <dbReference type="Proteomes" id="UP000186594"/>
    </source>
</evidence>
<evidence type="ECO:0000313" key="11">
    <source>
        <dbReference type="EMBL" id="OLL25836.1"/>
    </source>
</evidence>
<dbReference type="GO" id="GO:0005737">
    <property type="term" value="C:cytoplasm"/>
    <property type="evidence" value="ECO:0007669"/>
    <property type="project" value="UniProtKB-SubCell"/>
</dbReference>
<dbReference type="OrthoDB" id="16120at2759"/>
<dbReference type="InterPro" id="IPR037218">
    <property type="entry name" value="PTPA_sf"/>
</dbReference>
<dbReference type="PANTHER" id="PTHR10012:SF3">
    <property type="entry name" value="SERINE_THREONINE-PROTEIN PHOSPHATASE 2A ACTIVATOR 1"/>
    <property type="match status" value="1"/>
</dbReference>
<sequence length="179" mass="20286">MLQILTPGSDDLAVALRVFEKYFQLIRNILRTYTLEPAGSHGVWGLDDHSFIPYLFGSSQLRQQSSSVSPADITNAKIVERERHNNLYFGAIGFINDVKRGPFYEHSPILYDISGIPNWDKINQGLNKMYNAEVLSKFPVVQHFPFGPSLFPFQILEPSKKLPPPTFSEAMSQSHSTKE</sequence>
<gene>
    <name evidence="11" type="ORF">NEOLI_000558</name>
</gene>
<dbReference type="STRING" id="1198029.A0A1U7LT35"/>
<dbReference type="FunFam" id="1.20.120.1150:FF:000003">
    <property type="entry name" value="Serine/threonine-protein phosphatase 2A activator"/>
    <property type="match status" value="1"/>
</dbReference>
<comment type="function">
    <text evidence="9">PPIases accelerate the folding of proteins. It catalyzes the cis-trans isomerization of proline imidic peptide bonds in oligopeptides. Acts as a regulatory subunit for PP2A-like phosphatases modulating their activity or substrate specificity, probably by inducing a conformational change in the catalytic subunit, a direct target of the PPIase. Can reactivate inactive phosphatase PP2A-phosphatase methylesterase complexes (PP2Ai) in presence of ATP and Mg(2+) by dissociating the inactive form from the complex.</text>
</comment>
<proteinExistence type="inferred from homology"/>
<dbReference type="Pfam" id="PF03095">
    <property type="entry name" value="PTPA"/>
    <property type="match status" value="1"/>
</dbReference>
<evidence type="ECO:0000256" key="6">
    <source>
        <dbReference type="ARBA" id="ARBA00023110"/>
    </source>
</evidence>
<dbReference type="EMBL" id="LXFE01000309">
    <property type="protein sequence ID" value="OLL25836.1"/>
    <property type="molecule type" value="Genomic_DNA"/>
</dbReference>
<dbReference type="InterPro" id="IPR004327">
    <property type="entry name" value="Phstyr_phstse_ac"/>
</dbReference>
<evidence type="ECO:0000256" key="3">
    <source>
        <dbReference type="ARBA" id="ARBA00004496"/>
    </source>
</evidence>
<keyword evidence="8" id="KW-0539">Nucleus</keyword>
<evidence type="ECO:0000256" key="4">
    <source>
        <dbReference type="ARBA" id="ARBA00011019"/>
    </source>
</evidence>
<evidence type="ECO:0000256" key="8">
    <source>
        <dbReference type="ARBA" id="ARBA00023242"/>
    </source>
</evidence>
<dbReference type="Gene3D" id="1.20.120.1150">
    <property type="match status" value="1"/>
</dbReference>
<dbReference type="EC" id="5.2.1.8" evidence="10"/>
<evidence type="ECO:0000256" key="9">
    <source>
        <dbReference type="ARBA" id="ARBA00025287"/>
    </source>
</evidence>
<evidence type="ECO:0000256" key="2">
    <source>
        <dbReference type="ARBA" id="ARBA00004123"/>
    </source>
</evidence>
<evidence type="ECO:0000256" key="10">
    <source>
        <dbReference type="RuleBase" id="RU361210"/>
    </source>
</evidence>
<dbReference type="GO" id="GO:0005634">
    <property type="term" value="C:nucleus"/>
    <property type="evidence" value="ECO:0007669"/>
    <property type="project" value="UniProtKB-SubCell"/>
</dbReference>
<organism evidence="11 12">
    <name type="scientific">Neolecta irregularis (strain DAH-3)</name>
    <dbReference type="NCBI Taxonomy" id="1198029"/>
    <lineage>
        <taxon>Eukaryota</taxon>
        <taxon>Fungi</taxon>
        <taxon>Dikarya</taxon>
        <taxon>Ascomycota</taxon>
        <taxon>Taphrinomycotina</taxon>
        <taxon>Neolectales</taxon>
        <taxon>Neolectaceae</taxon>
        <taxon>Neolecta</taxon>
    </lineage>
</organism>
<name>A0A1U7LT35_NEOID</name>
<comment type="caution">
    <text evidence="11">The sequence shown here is derived from an EMBL/GenBank/DDBJ whole genome shotgun (WGS) entry which is preliminary data.</text>
</comment>
<comment type="catalytic activity">
    <reaction evidence="1 10">
        <text>[protein]-peptidylproline (omega=180) = [protein]-peptidylproline (omega=0)</text>
        <dbReference type="Rhea" id="RHEA:16237"/>
        <dbReference type="Rhea" id="RHEA-COMP:10747"/>
        <dbReference type="Rhea" id="RHEA-COMP:10748"/>
        <dbReference type="ChEBI" id="CHEBI:83833"/>
        <dbReference type="ChEBI" id="CHEBI:83834"/>
        <dbReference type="EC" id="5.2.1.8"/>
    </reaction>
</comment>
<dbReference type="InterPro" id="IPR043170">
    <property type="entry name" value="PTPA_C_lid"/>
</dbReference>
<comment type="subcellular location">
    <subcellularLocation>
        <location evidence="3 10">Cytoplasm</location>
    </subcellularLocation>
    <subcellularLocation>
        <location evidence="2">Nucleus</location>
    </subcellularLocation>
</comment>
<accession>A0A1U7LT35</accession>
<dbReference type="GO" id="GO:0007052">
    <property type="term" value="P:mitotic spindle organization"/>
    <property type="evidence" value="ECO:0007669"/>
    <property type="project" value="TreeGrafter"/>
</dbReference>
<dbReference type="GO" id="GO:0003755">
    <property type="term" value="F:peptidyl-prolyl cis-trans isomerase activity"/>
    <property type="evidence" value="ECO:0007669"/>
    <property type="project" value="UniProtKB-KW"/>
</dbReference>